<comment type="caution">
    <text evidence="1">The sequence shown here is derived from an EMBL/GenBank/DDBJ whole genome shotgun (WGS) entry which is preliminary data.</text>
</comment>
<gene>
    <name evidence="1" type="ORF">I5589_06025</name>
</gene>
<proteinExistence type="predicted"/>
<keyword evidence="2" id="KW-1185">Reference proteome</keyword>
<accession>A0ABS1ARA1</accession>
<name>A0ABS1ARA1_BURVI</name>
<protein>
    <submittedName>
        <fullName evidence="1">Uncharacterized protein</fullName>
    </submittedName>
</protein>
<dbReference type="Proteomes" id="UP000808215">
    <property type="component" value="Unassembled WGS sequence"/>
</dbReference>
<organism evidence="1 2">
    <name type="scientific">Burkholderia vietnamiensis</name>
    <dbReference type="NCBI Taxonomy" id="60552"/>
    <lineage>
        <taxon>Bacteria</taxon>
        <taxon>Pseudomonadati</taxon>
        <taxon>Pseudomonadota</taxon>
        <taxon>Betaproteobacteria</taxon>
        <taxon>Burkholderiales</taxon>
        <taxon>Burkholderiaceae</taxon>
        <taxon>Burkholderia</taxon>
        <taxon>Burkholderia cepacia complex</taxon>
    </lineage>
</organism>
<sequence length="62" mass="6669">MQKLEESFVACIKRIGVHTVQAAALDPLFIYMDFQISRLTASSIQGGRFAGGVPHVALHGAL</sequence>
<dbReference type="EMBL" id="JADVKH010000009">
    <property type="protein sequence ID" value="MBJ9686637.1"/>
    <property type="molecule type" value="Genomic_DNA"/>
</dbReference>
<evidence type="ECO:0000313" key="1">
    <source>
        <dbReference type="EMBL" id="MBJ9686637.1"/>
    </source>
</evidence>
<evidence type="ECO:0000313" key="2">
    <source>
        <dbReference type="Proteomes" id="UP000808215"/>
    </source>
</evidence>
<reference evidence="1 2" key="1">
    <citation type="submission" date="2020-11" db="EMBL/GenBank/DDBJ databases">
        <title>Enhanced detection system for hospital associated transmission using whole genome sequencing surveillance.</title>
        <authorList>
            <person name="Harrison L.H."/>
            <person name="Van Tyne D."/>
            <person name="Marsh J.W."/>
            <person name="Griffith M.P."/>
            <person name="Snyder D.J."/>
            <person name="Cooper V.S."/>
            <person name="Mustapha M."/>
        </authorList>
    </citation>
    <scope>NUCLEOTIDE SEQUENCE [LARGE SCALE GENOMIC DNA]</scope>
    <source>
        <strain evidence="1 2">BC00020</strain>
    </source>
</reference>
<dbReference type="RefSeq" id="WP_072465314.1">
    <property type="nucleotide sequence ID" value="NZ_CAAAFK010000005.1"/>
</dbReference>